<comment type="caution">
    <text evidence="3">The sequence shown here is derived from an EMBL/GenBank/DDBJ whole genome shotgun (WGS) entry which is preliminary data.</text>
</comment>
<name>A0A8J3NJQ2_9ACTN</name>
<keyword evidence="2" id="KW-1133">Transmembrane helix</keyword>
<evidence type="ECO:0000313" key="3">
    <source>
        <dbReference type="EMBL" id="GIF80675.1"/>
    </source>
</evidence>
<protein>
    <submittedName>
        <fullName evidence="3">Uncharacterized protein</fullName>
    </submittedName>
</protein>
<feature type="transmembrane region" description="Helical" evidence="2">
    <location>
        <begin position="31"/>
        <end position="50"/>
    </location>
</feature>
<sequence length="282" mass="29977">MAKQKRRPRGAAAPETAPAPAPEGKSRRAKVLATVGTLAAVAVGAFFTGIGETIVNRVADALTADGAPSLPEEPKDAFSVVLTNDIGEAPDRLALRNAHPDDAMAARLKGGKLGQPAEDFLAEQDGAPVADLRVNLVLTGHRATGISITGIDFVKLRTEPSLHGTLIPVISQGQAETIQLSADLDQAQPKIMKDRDEYFAGRRITLKTGEQESISFLVTGSKAYYRWVLGIDWVDEKGDAQRLFLDRSGRRYPDAAAVPDTGWFGLTGAASGYGATWEVTEG</sequence>
<accession>A0A8J3NJQ2</accession>
<keyword evidence="2" id="KW-0472">Membrane</keyword>
<feature type="region of interest" description="Disordered" evidence="1">
    <location>
        <begin position="1"/>
        <end position="26"/>
    </location>
</feature>
<gene>
    <name evidence="3" type="ORF">Cba03nite_20240</name>
</gene>
<evidence type="ECO:0000256" key="2">
    <source>
        <dbReference type="SAM" id="Phobius"/>
    </source>
</evidence>
<dbReference type="EMBL" id="BONF01000010">
    <property type="protein sequence ID" value="GIF80675.1"/>
    <property type="molecule type" value="Genomic_DNA"/>
</dbReference>
<organism evidence="3 4">
    <name type="scientific">Catellatospora bangladeshensis</name>
    <dbReference type="NCBI Taxonomy" id="310355"/>
    <lineage>
        <taxon>Bacteria</taxon>
        <taxon>Bacillati</taxon>
        <taxon>Actinomycetota</taxon>
        <taxon>Actinomycetes</taxon>
        <taxon>Micromonosporales</taxon>
        <taxon>Micromonosporaceae</taxon>
        <taxon>Catellatospora</taxon>
    </lineage>
</organism>
<keyword evidence="2" id="KW-0812">Transmembrane</keyword>
<dbReference type="AlphaFoldDB" id="A0A8J3NJQ2"/>
<dbReference type="RefSeq" id="WP_203744514.1">
    <property type="nucleotide sequence ID" value="NZ_BONF01000010.1"/>
</dbReference>
<reference evidence="3 4" key="1">
    <citation type="submission" date="2021-01" db="EMBL/GenBank/DDBJ databases">
        <title>Whole genome shotgun sequence of Catellatospora bangladeshensis NBRC 107357.</title>
        <authorList>
            <person name="Komaki H."/>
            <person name="Tamura T."/>
        </authorList>
    </citation>
    <scope>NUCLEOTIDE SEQUENCE [LARGE SCALE GENOMIC DNA]</scope>
    <source>
        <strain evidence="3 4">NBRC 107357</strain>
    </source>
</reference>
<dbReference type="Proteomes" id="UP000601223">
    <property type="component" value="Unassembled WGS sequence"/>
</dbReference>
<keyword evidence="4" id="KW-1185">Reference proteome</keyword>
<proteinExistence type="predicted"/>
<evidence type="ECO:0000313" key="4">
    <source>
        <dbReference type="Proteomes" id="UP000601223"/>
    </source>
</evidence>
<evidence type="ECO:0000256" key="1">
    <source>
        <dbReference type="SAM" id="MobiDB-lite"/>
    </source>
</evidence>